<evidence type="ECO:0000256" key="10">
    <source>
        <dbReference type="ARBA" id="ARBA00023237"/>
    </source>
</evidence>
<accession>A0ABV6I923</accession>
<dbReference type="PANTHER" id="PTHR30069">
    <property type="entry name" value="TONB-DEPENDENT OUTER MEMBRANE RECEPTOR"/>
    <property type="match status" value="1"/>
</dbReference>
<keyword evidence="3 11" id="KW-0813">Transport</keyword>
<evidence type="ECO:0000256" key="5">
    <source>
        <dbReference type="ARBA" id="ARBA00022692"/>
    </source>
</evidence>
<feature type="domain" description="TonB-dependent receptor-like beta-barrel" evidence="14">
    <location>
        <begin position="236"/>
        <end position="663"/>
    </location>
</feature>
<evidence type="ECO:0000313" key="16">
    <source>
        <dbReference type="EMBL" id="MFC0348322.1"/>
    </source>
</evidence>
<keyword evidence="4 11" id="KW-1134">Transmembrane beta strand</keyword>
<reference evidence="16 17" key="1">
    <citation type="submission" date="2024-09" db="EMBL/GenBank/DDBJ databases">
        <authorList>
            <person name="Sun Q."/>
            <person name="Mori K."/>
        </authorList>
    </citation>
    <scope>NUCLEOTIDE SEQUENCE [LARGE SCALE GENOMIC DNA]</scope>
    <source>
        <strain evidence="16 17">CCM 8677</strain>
    </source>
</reference>
<evidence type="ECO:0000259" key="15">
    <source>
        <dbReference type="Pfam" id="PF07715"/>
    </source>
</evidence>
<evidence type="ECO:0000256" key="8">
    <source>
        <dbReference type="ARBA" id="ARBA00023136"/>
    </source>
</evidence>
<evidence type="ECO:0000259" key="14">
    <source>
        <dbReference type="Pfam" id="PF00593"/>
    </source>
</evidence>
<evidence type="ECO:0000256" key="2">
    <source>
        <dbReference type="ARBA" id="ARBA00009810"/>
    </source>
</evidence>
<evidence type="ECO:0000256" key="9">
    <source>
        <dbReference type="ARBA" id="ARBA00023170"/>
    </source>
</evidence>
<protein>
    <submittedName>
        <fullName evidence="16">TonB-dependent receptor plug domain-containing protein</fullName>
    </submittedName>
</protein>
<keyword evidence="5 11" id="KW-0812">Transmembrane</keyword>
<evidence type="ECO:0000256" key="7">
    <source>
        <dbReference type="ARBA" id="ARBA00023077"/>
    </source>
</evidence>
<keyword evidence="7 12" id="KW-0798">TonB box</keyword>
<comment type="caution">
    <text evidence="16">The sequence shown here is derived from an EMBL/GenBank/DDBJ whole genome shotgun (WGS) entry which is preliminary data.</text>
</comment>
<evidence type="ECO:0000256" key="4">
    <source>
        <dbReference type="ARBA" id="ARBA00022452"/>
    </source>
</evidence>
<dbReference type="InterPro" id="IPR012910">
    <property type="entry name" value="Plug_dom"/>
</dbReference>
<dbReference type="InterPro" id="IPR000531">
    <property type="entry name" value="Beta-barrel_TonB"/>
</dbReference>
<dbReference type="Pfam" id="PF00593">
    <property type="entry name" value="TonB_dep_Rec_b-barrel"/>
    <property type="match status" value="1"/>
</dbReference>
<organism evidence="16 17">
    <name type="scientific">Undibacterium danionis</name>
    <dbReference type="NCBI Taxonomy" id="1812100"/>
    <lineage>
        <taxon>Bacteria</taxon>
        <taxon>Pseudomonadati</taxon>
        <taxon>Pseudomonadota</taxon>
        <taxon>Betaproteobacteria</taxon>
        <taxon>Burkholderiales</taxon>
        <taxon>Oxalobacteraceae</taxon>
        <taxon>Undibacterium</taxon>
    </lineage>
</organism>
<dbReference type="Gene3D" id="2.170.130.10">
    <property type="entry name" value="TonB-dependent receptor, plug domain"/>
    <property type="match status" value="1"/>
</dbReference>
<dbReference type="InterPro" id="IPR039426">
    <property type="entry name" value="TonB-dep_rcpt-like"/>
</dbReference>
<dbReference type="PANTHER" id="PTHR30069:SF29">
    <property type="entry name" value="HEMOGLOBIN AND HEMOGLOBIN-HAPTOGLOBIN-BINDING PROTEIN 1-RELATED"/>
    <property type="match status" value="1"/>
</dbReference>
<dbReference type="InterPro" id="IPR037066">
    <property type="entry name" value="Plug_dom_sf"/>
</dbReference>
<comment type="subcellular location">
    <subcellularLocation>
        <location evidence="1 11">Cell outer membrane</location>
        <topology evidence="1 11">Multi-pass membrane protein</topology>
    </subcellularLocation>
</comment>
<keyword evidence="10 11" id="KW-0998">Cell outer membrane</keyword>
<keyword evidence="8 11" id="KW-0472">Membrane</keyword>
<dbReference type="Proteomes" id="UP001589844">
    <property type="component" value="Unassembled WGS sequence"/>
</dbReference>
<evidence type="ECO:0000313" key="17">
    <source>
        <dbReference type="Proteomes" id="UP001589844"/>
    </source>
</evidence>
<evidence type="ECO:0000256" key="11">
    <source>
        <dbReference type="PROSITE-ProRule" id="PRU01360"/>
    </source>
</evidence>
<dbReference type="Pfam" id="PF07715">
    <property type="entry name" value="Plug"/>
    <property type="match status" value="1"/>
</dbReference>
<name>A0ABV6I923_9BURK</name>
<feature type="domain" description="TonB-dependent receptor plug" evidence="15">
    <location>
        <begin position="41"/>
        <end position="134"/>
    </location>
</feature>
<evidence type="ECO:0000256" key="6">
    <source>
        <dbReference type="ARBA" id="ARBA00022729"/>
    </source>
</evidence>
<dbReference type="RefSeq" id="WP_390209367.1">
    <property type="nucleotide sequence ID" value="NZ_JBHLXJ010000002.1"/>
</dbReference>
<keyword evidence="9 16" id="KW-0675">Receptor</keyword>
<dbReference type="InterPro" id="IPR036942">
    <property type="entry name" value="Beta-barrel_TonB_sf"/>
</dbReference>
<keyword evidence="17" id="KW-1185">Reference proteome</keyword>
<feature type="region of interest" description="Disordered" evidence="13">
    <location>
        <begin position="1"/>
        <end position="27"/>
    </location>
</feature>
<dbReference type="EMBL" id="JBHLXJ010000002">
    <property type="protein sequence ID" value="MFC0348322.1"/>
    <property type="molecule type" value="Genomic_DNA"/>
</dbReference>
<dbReference type="PROSITE" id="PS52016">
    <property type="entry name" value="TONB_DEPENDENT_REC_3"/>
    <property type="match status" value="1"/>
</dbReference>
<keyword evidence="6" id="KW-0732">Signal</keyword>
<dbReference type="Gene3D" id="2.40.170.20">
    <property type="entry name" value="TonB-dependent receptor, beta-barrel domain"/>
    <property type="match status" value="1"/>
</dbReference>
<gene>
    <name evidence="16" type="ORF">ACFFJH_00740</name>
</gene>
<evidence type="ECO:0000256" key="13">
    <source>
        <dbReference type="SAM" id="MobiDB-lite"/>
    </source>
</evidence>
<evidence type="ECO:0000256" key="3">
    <source>
        <dbReference type="ARBA" id="ARBA00022448"/>
    </source>
</evidence>
<evidence type="ECO:0000256" key="12">
    <source>
        <dbReference type="RuleBase" id="RU003357"/>
    </source>
</evidence>
<sequence length="701" mass="78577">MSTCCATSTVHAQENSGNKAPTKSEPTQKVEINAKQYDARREDTASKIVVTEEEIKQYGESNVAEILKRQSGVTVSGNEIRMRGLTNGYTQILIDGEPLPRGMGIETVDVNKIKRIEILRAGTADLSTRAIAGTINIVMKKIETTSREFSTSLSRSAIESFGNISLNQSDKSDRFSYGVGVRIISGHFLGRNQTLLETLDGLTGQYATQHAHGEAKTSFPALIIDPRFTWTLENGDTLTLKNQIFYQKIDRDSLTDWGSSTDKTKTHDDRKALGAELNWERRLAKEFGNESTFKFNLGVNHFMLSTTGSDQTSAANSSLPSTRQTQLNETHQDWKSTGSYVTSFAKTHILKSGWDSAIAISDSHKTQMTMQAQSPSILNDSSDVRIQRAAFYVQDEWQTTPTWSNYFGLRWDMFQTTGSGDQFSQFKNKTSVLSPILQSLWKLADSKENQVRFAFARSFKNPEASDLIPTKFKSLNNQFAYPERSGNPFLKPEIALGLDAGFEHFGENGLKYSASVYLKKIENVMRRDISLIDQRWVDMPVNDGNAQARGLELDTKFPLSILFEDGKNIEFRANAARNWSSVDNVPAPNNRFAQQARLSANTGIDYKANDNWSGGASYTFTSGGPFRLSQENSRYISVSRRLDAFVKWKLSKETTMRFVVRNLLAQDNVSIRQYVSSTLTTRSQEFSPSFRQIGVSLEMKL</sequence>
<dbReference type="SUPFAM" id="SSF56935">
    <property type="entry name" value="Porins"/>
    <property type="match status" value="1"/>
</dbReference>
<proteinExistence type="inferred from homology"/>
<evidence type="ECO:0000256" key="1">
    <source>
        <dbReference type="ARBA" id="ARBA00004571"/>
    </source>
</evidence>
<comment type="similarity">
    <text evidence="2 11 12">Belongs to the TonB-dependent receptor family.</text>
</comment>
<feature type="region of interest" description="Disordered" evidence="13">
    <location>
        <begin position="310"/>
        <end position="331"/>
    </location>
</feature>